<comment type="caution">
    <text evidence="1">The sequence shown here is derived from an EMBL/GenBank/DDBJ whole genome shotgun (WGS) entry which is preliminary data.</text>
</comment>
<reference evidence="1 2" key="1">
    <citation type="submission" date="2024-09" db="EMBL/GenBank/DDBJ databases">
        <authorList>
            <person name="Sun Q."/>
            <person name="Mori K."/>
        </authorList>
    </citation>
    <scope>NUCLEOTIDE SEQUENCE [LARGE SCALE GENOMIC DNA]</scope>
    <source>
        <strain evidence="1 2">JCM 13519</strain>
    </source>
</reference>
<dbReference type="EMBL" id="JBHMBH010000019">
    <property type="protein sequence ID" value="MFB9714308.1"/>
    <property type="molecule type" value="Genomic_DNA"/>
</dbReference>
<evidence type="ECO:0000313" key="2">
    <source>
        <dbReference type="Proteomes" id="UP001589536"/>
    </source>
</evidence>
<sequence length="92" mass="10365">MMKKREDLDMATIVDEAISNYADSRKLTGAVPFEQMSQAQLKRMREVFLPVIWSAVPAILTQLNAKAILAEETQEEILADFKVPDTLEGLIQ</sequence>
<protein>
    <submittedName>
        <fullName evidence="1">Uncharacterized protein</fullName>
    </submittedName>
</protein>
<organism evidence="1 2">
    <name type="scientific">Arthrobacter methylotrophus</name>
    <dbReference type="NCBI Taxonomy" id="121291"/>
    <lineage>
        <taxon>Bacteria</taxon>
        <taxon>Bacillati</taxon>
        <taxon>Actinomycetota</taxon>
        <taxon>Actinomycetes</taxon>
        <taxon>Micrococcales</taxon>
        <taxon>Micrococcaceae</taxon>
        <taxon>Arthrobacter</taxon>
    </lineage>
</organism>
<evidence type="ECO:0000313" key="1">
    <source>
        <dbReference type="EMBL" id="MFB9714308.1"/>
    </source>
</evidence>
<dbReference type="Proteomes" id="UP001589536">
    <property type="component" value="Unassembled WGS sequence"/>
</dbReference>
<keyword evidence="2" id="KW-1185">Reference proteome</keyword>
<dbReference type="RefSeq" id="WP_345044371.1">
    <property type="nucleotide sequence ID" value="NZ_BAABED010000001.1"/>
</dbReference>
<accession>A0ABV5UP54</accession>
<proteinExistence type="predicted"/>
<name>A0ABV5UP54_9MICC</name>
<gene>
    <name evidence="1" type="ORF">ACFFPI_09255</name>
</gene>